<gene>
    <name evidence="3" type="ORF">METZ01_LOCUS55758</name>
</gene>
<dbReference type="PANTHER" id="PTHR43037:SF5">
    <property type="entry name" value="FERULOYL ESTERASE"/>
    <property type="match status" value="1"/>
</dbReference>
<dbReference type="GO" id="GO:0016787">
    <property type="term" value="F:hydrolase activity"/>
    <property type="evidence" value="ECO:0007669"/>
    <property type="project" value="UniProtKB-KW"/>
</dbReference>
<evidence type="ECO:0000256" key="2">
    <source>
        <dbReference type="ARBA" id="ARBA00022801"/>
    </source>
</evidence>
<dbReference type="PANTHER" id="PTHR43037">
    <property type="entry name" value="UNNAMED PRODUCT-RELATED"/>
    <property type="match status" value="1"/>
</dbReference>
<dbReference type="InterPro" id="IPR010126">
    <property type="entry name" value="Esterase_phb"/>
</dbReference>
<dbReference type="GO" id="GO:0005576">
    <property type="term" value="C:extracellular region"/>
    <property type="evidence" value="ECO:0007669"/>
    <property type="project" value="InterPro"/>
</dbReference>
<dbReference type="EMBL" id="UINC01003054">
    <property type="protein sequence ID" value="SVA02904.1"/>
    <property type="molecule type" value="Genomic_DNA"/>
</dbReference>
<dbReference type="Pfam" id="PF10503">
    <property type="entry name" value="Esterase_PHB"/>
    <property type="match status" value="1"/>
</dbReference>
<protein>
    <recommendedName>
        <fullName evidence="4">Phospholipase/carboxylesterase/thioesterase domain-containing protein</fullName>
    </recommendedName>
</protein>
<dbReference type="InterPro" id="IPR050955">
    <property type="entry name" value="Plant_Biomass_Hydrol_Est"/>
</dbReference>
<reference evidence="3" key="1">
    <citation type="submission" date="2018-05" db="EMBL/GenBank/DDBJ databases">
        <authorList>
            <person name="Lanie J.A."/>
            <person name="Ng W.-L."/>
            <person name="Kazmierczak K.M."/>
            <person name="Andrzejewski T.M."/>
            <person name="Davidsen T.M."/>
            <person name="Wayne K.J."/>
            <person name="Tettelin H."/>
            <person name="Glass J.I."/>
            <person name="Rusch D."/>
            <person name="Podicherti R."/>
            <person name="Tsui H.-C.T."/>
            <person name="Winkler M.E."/>
        </authorList>
    </citation>
    <scope>NUCLEOTIDE SEQUENCE</scope>
</reference>
<dbReference type="Gene3D" id="3.40.50.1820">
    <property type="entry name" value="alpha/beta hydrolase"/>
    <property type="match status" value="1"/>
</dbReference>
<dbReference type="InterPro" id="IPR029058">
    <property type="entry name" value="AB_hydrolase_fold"/>
</dbReference>
<keyword evidence="2" id="KW-0378">Hydrolase</keyword>
<evidence type="ECO:0000313" key="3">
    <source>
        <dbReference type="EMBL" id="SVA02904.1"/>
    </source>
</evidence>
<name>A0A381SHF2_9ZZZZ</name>
<dbReference type="AlphaFoldDB" id="A0A381SHF2"/>
<evidence type="ECO:0000256" key="1">
    <source>
        <dbReference type="ARBA" id="ARBA00022729"/>
    </source>
</evidence>
<accession>A0A381SHF2</accession>
<keyword evidence="1" id="KW-0732">Signal</keyword>
<organism evidence="3">
    <name type="scientific">marine metagenome</name>
    <dbReference type="NCBI Taxonomy" id="408172"/>
    <lineage>
        <taxon>unclassified sequences</taxon>
        <taxon>metagenomes</taxon>
        <taxon>ecological metagenomes</taxon>
    </lineage>
</organism>
<proteinExistence type="predicted"/>
<sequence>MTCTVAAVLALLGAAEVGAQSVNGGRGDLPLTVPSGYDGETPAPLVVLLHGYTSSGQGQDAYMGFSALADRYGFLFVAPDGTQEEGGRQSRFWNASDACCNFGGSAVDDSTYLTSIIDAVKASYQVDTRRVFLIGHSNGGFMSYRMAHDHPDIIAAIASIAGADQTRERATPAHAVHVLQIHGTADSTIAFEGGEIRGTTYPGAKASVEQWAAHNGCGANASETGTLDLERDLAGQESTVTRYTSGCRPGGSAELWTIEGGSHIPEISDHFSRLVVEWLLGHPKP</sequence>
<dbReference type="SUPFAM" id="SSF53474">
    <property type="entry name" value="alpha/beta-Hydrolases"/>
    <property type="match status" value="1"/>
</dbReference>
<evidence type="ECO:0008006" key="4">
    <source>
        <dbReference type="Google" id="ProtNLM"/>
    </source>
</evidence>